<comment type="caution">
    <text evidence="2">The sequence shown here is derived from an EMBL/GenBank/DDBJ whole genome shotgun (WGS) entry which is preliminary data.</text>
</comment>
<sequence length="310" mass="33054">MASWHFLPGAVPLTAQSDAIEYKCGTYILESNCTSDNRCRWDSSKCYPGNWVDARWYKGKGYCEGSLVDKHMGCLPTTTKDACTGNCVWKTYGDLTSAVSALRSNGDVSESAMIKATFYSDLFQLNIPGIDAKKNNGACTASGLWTADFDAIVAKGVRANNGSDEYDYRAIYRAAQGDLLGTCSAGTALSKQYDCEWATTNQTACSAVGSYCEYRWYSSTTGYCMMVDPLVDPNDSYYNSVKESENTCYKATAATCASTGGTINTGTTSWDTLLSAKPSYAGGDPGAAGAASVSSLLVALLAAVLCALWV</sequence>
<keyword evidence="1" id="KW-0812">Transmembrane</keyword>
<feature type="transmembrane region" description="Helical" evidence="1">
    <location>
        <begin position="287"/>
        <end position="309"/>
    </location>
</feature>
<name>A0A836BXL5_9CHLO</name>
<gene>
    <name evidence="2" type="ORF">HYH03_008796</name>
</gene>
<evidence type="ECO:0000313" key="3">
    <source>
        <dbReference type="Proteomes" id="UP000612055"/>
    </source>
</evidence>
<organism evidence="2 3">
    <name type="scientific">Edaphochlamys debaryana</name>
    <dbReference type="NCBI Taxonomy" id="47281"/>
    <lineage>
        <taxon>Eukaryota</taxon>
        <taxon>Viridiplantae</taxon>
        <taxon>Chlorophyta</taxon>
        <taxon>core chlorophytes</taxon>
        <taxon>Chlorophyceae</taxon>
        <taxon>CS clade</taxon>
        <taxon>Chlamydomonadales</taxon>
        <taxon>Chlamydomonadales incertae sedis</taxon>
        <taxon>Edaphochlamys</taxon>
    </lineage>
</organism>
<keyword evidence="3" id="KW-1185">Reference proteome</keyword>
<keyword evidence="1" id="KW-0472">Membrane</keyword>
<protein>
    <submittedName>
        <fullName evidence="2">Uncharacterized protein</fullName>
    </submittedName>
</protein>
<evidence type="ECO:0000313" key="2">
    <source>
        <dbReference type="EMBL" id="KAG2492881.1"/>
    </source>
</evidence>
<reference evidence="2" key="1">
    <citation type="journal article" date="2020" name="bioRxiv">
        <title>Comparative genomics of Chlamydomonas.</title>
        <authorList>
            <person name="Craig R.J."/>
            <person name="Hasan A.R."/>
            <person name="Ness R.W."/>
            <person name="Keightley P.D."/>
        </authorList>
    </citation>
    <scope>NUCLEOTIDE SEQUENCE</scope>
    <source>
        <strain evidence="2">CCAP 11/70</strain>
    </source>
</reference>
<accession>A0A836BXL5</accession>
<dbReference type="AlphaFoldDB" id="A0A836BXL5"/>
<evidence type="ECO:0000256" key="1">
    <source>
        <dbReference type="SAM" id="Phobius"/>
    </source>
</evidence>
<dbReference type="EMBL" id="JAEHOE010000041">
    <property type="protein sequence ID" value="KAG2492881.1"/>
    <property type="molecule type" value="Genomic_DNA"/>
</dbReference>
<keyword evidence="1" id="KW-1133">Transmembrane helix</keyword>
<proteinExistence type="predicted"/>
<dbReference type="Proteomes" id="UP000612055">
    <property type="component" value="Unassembled WGS sequence"/>
</dbReference>